<organism evidence="8 9">
    <name type="scientific">Melioribacter roseus (strain DSM 23840 / JCM 17771 / VKM B-2668 / P3M-2)</name>
    <dbReference type="NCBI Taxonomy" id="1191523"/>
    <lineage>
        <taxon>Bacteria</taxon>
        <taxon>Pseudomonadati</taxon>
        <taxon>Ignavibacteriota</taxon>
        <taxon>Ignavibacteria</taxon>
        <taxon>Ignavibacteriales</taxon>
        <taxon>Melioribacteraceae</taxon>
        <taxon>Melioribacter</taxon>
    </lineage>
</organism>
<sequence>MKDFKALQQQYEIDVYPMRDVVFVKGKNSRLWDDKGNEYIDLSSGISVANIGHSNEKVAQAIAEQARTLITCANTFYNDKKALFLEKLFSVAPKNLKKAFLTNSGAEAVEAAIKFARFTTKKKNFIAAMKGFHGRTMGALSATFKKEYREAFEPLVPGFSFVPYNNFEKLAEAVDDDTAGIILEVVQGEGGINIGDREYFQKVRELCDEKNILLIIDEIQTGFCRTGKMFAIEHYGIEADMMTLAKSIAGGFPMGALLCSGKIQIERGKHGSTFGGNPLACAAGIAAIDFMVEYKLWEESAAKGKYFREKLEARQLSKVREIRQIGLMIGIELKEKVQPYIVELLSLGVVTLPAGTTVLRLLPPLTIDYADLDAAVEKITAVLA</sequence>
<dbReference type="InterPro" id="IPR015421">
    <property type="entry name" value="PyrdxlP-dep_Trfase_major"/>
</dbReference>
<dbReference type="PIRSF" id="PIRSF000521">
    <property type="entry name" value="Transaminase_4ab_Lys_Orn"/>
    <property type="match status" value="1"/>
</dbReference>
<dbReference type="OrthoDB" id="9801052at2"/>
<evidence type="ECO:0000256" key="1">
    <source>
        <dbReference type="ARBA" id="ARBA00001933"/>
    </source>
</evidence>
<dbReference type="HOGENOM" id="CLU_016922_10_1_10"/>
<name>I6Z2R7_MELRP</name>
<dbReference type="InterPro" id="IPR005814">
    <property type="entry name" value="Aminotrans_3"/>
</dbReference>
<dbReference type="Gene3D" id="3.40.640.10">
    <property type="entry name" value="Type I PLP-dependent aspartate aminotransferase-like (Major domain)"/>
    <property type="match status" value="1"/>
</dbReference>
<keyword evidence="4 8" id="KW-0808">Transferase</keyword>
<evidence type="ECO:0000256" key="2">
    <source>
        <dbReference type="ARBA" id="ARBA00022576"/>
    </source>
</evidence>
<dbReference type="GO" id="GO:0030170">
    <property type="term" value="F:pyridoxal phosphate binding"/>
    <property type="evidence" value="ECO:0007669"/>
    <property type="project" value="InterPro"/>
</dbReference>
<evidence type="ECO:0000256" key="4">
    <source>
        <dbReference type="ARBA" id="ARBA00022679"/>
    </source>
</evidence>
<protein>
    <submittedName>
        <fullName evidence="8">Acetylornithine aminotransferase apoenzyme</fullName>
    </submittedName>
</protein>
<comment type="similarity">
    <text evidence="7">Belongs to the class-III pyridoxal-phosphate-dependent aminotransferase family.</text>
</comment>
<dbReference type="Pfam" id="PF00202">
    <property type="entry name" value="Aminotran_3"/>
    <property type="match status" value="1"/>
</dbReference>
<dbReference type="InterPro" id="IPR050103">
    <property type="entry name" value="Class-III_PLP-dep_AT"/>
</dbReference>
<comment type="cofactor">
    <cofactor evidence="1">
        <name>pyridoxal 5'-phosphate</name>
        <dbReference type="ChEBI" id="CHEBI:597326"/>
    </cofactor>
</comment>
<evidence type="ECO:0000256" key="7">
    <source>
        <dbReference type="RuleBase" id="RU003560"/>
    </source>
</evidence>
<dbReference type="AlphaFoldDB" id="I6Z2R7"/>
<dbReference type="SUPFAM" id="SSF53383">
    <property type="entry name" value="PLP-dependent transferases"/>
    <property type="match status" value="1"/>
</dbReference>
<dbReference type="eggNOG" id="COG4992">
    <property type="taxonomic scope" value="Bacteria"/>
</dbReference>
<dbReference type="EMBL" id="CP003557">
    <property type="protein sequence ID" value="AFN73405.1"/>
    <property type="molecule type" value="Genomic_DNA"/>
</dbReference>
<dbReference type="InterPro" id="IPR049704">
    <property type="entry name" value="Aminotrans_3_PPA_site"/>
</dbReference>
<dbReference type="KEGG" id="mro:MROS_0161"/>
<dbReference type="PANTHER" id="PTHR11986:SF79">
    <property type="entry name" value="ACETYLORNITHINE AMINOTRANSFERASE, MITOCHONDRIAL"/>
    <property type="match status" value="1"/>
</dbReference>
<dbReference type="InterPro" id="IPR015422">
    <property type="entry name" value="PyrdxlP-dep_Trfase_small"/>
</dbReference>
<comment type="pathway">
    <text evidence="6">Amino-acid biosynthesis.</text>
</comment>
<dbReference type="Proteomes" id="UP000009011">
    <property type="component" value="Chromosome"/>
</dbReference>
<dbReference type="STRING" id="1191523.MROS_0161"/>
<keyword evidence="9" id="KW-1185">Reference proteome</keyword>
<evidence type="ECO:0000313" key="9">
    <source>
        <dbReference type="Proteomes" id="UP000009011"/>
    </source>
</evidence>
<keyword evidence="5 7" id="KW-0663">Pyridoxal phosphate</keyword>
<dbReference type="GO" id="GO:0006526">
    <property type="term" value="P:L-arginine biosynthetic process"/>
    <property type="evidence" value="ECO:0007669"/>
    <property type="project" value="UniProtKB-ARBA"/>
</dbReference>
<accession>I6Z2R7</accession>
<dbReference type="Gene3D" id="3.90.1150.10">
    <property type="entry name" value="Aspartate Aminotransferase, domain 1"/>
    <property type="match status" value="1"/>
</dbReference>
<reference evidence="8 9" key="1">
    <citation type="journal article" date="2013" name="PLoS ONE">
        <title>Genomic analysis of Melioribacter roseus, facultatively anaerobic organotrophic bacterium representing a novel deep lineage within Bacteriodetes/Chlorobi group.</title>
        <authorList>
            <person name="Kadnikov V.V."/>
            <person name="Mardanov A.V."/>
            <person name="Podosokorskaya O.A."/>
            <person name="Gavrilov S.N."/>
            <person name="Kublanov I.V."/>
            <person name="Beletsky A.V."/>
            <person name="Bonch-Osmolovskaya E.A."/>
            <person name="Ravin N.V."/>
        </authorList>
    </citation>
    <scope>NUCLEOTIDE SEQUENCE [LARGE SCALE GENOMIC DNA]</scope>
    <source>
        <strain evidence="9">JCM 17771 / P3M-2</strain>
    </source>
</reference>
<dbReference type="GO" id="GO:0008483">
    <property type="term" value="F:transaminase activity"/>
    <property type="evidence" value="ECO:0007669"/>
    <property type="project" value="UniProtKB-KW"/>
</dbReference>
<keyword evidence="2 8" id="KW-0032">Aminotransferase</keyword>
<evidence type="ECO:0000313" key="8">
    <source>
        <dbReference type="EMBL" id="AFN73405.1"/>
    </source>
</evidence>
<gene>
    <name evidence="8" type="ordered locus">MROS_0161</name>
</gene>
<dbReference type="PANTHER" id="PTHR11986">
    <property type="entry name" value="AMINOTRANSFERASE CLASS III"/>
    <property type="match status" value="1"/>
</dbReference>
<dbReference type="InterPro" id="IPR004636">
    <property type="entry name" value="AcOrn/SuccOrn_fam"/>
</dbReference>
<dbReference type="CDD" id="cd00610">
    <property type="entry name" value="OAT_like"/>
    <property type="match status" value="1"/>
</dbReference>
<dbReference type="InterPro" id="IPR015424">
    <property type="entry name" value="PyrdxlP-dep_Trfase"/>
</dbReference>
<dbReference type="RefSeq" id="WP_014854842.1">
    <property type="nucleotide sequence ID" value="NC_018178.1"/>
</dbReference>
<dbReference type="PROSITE" id="PS00600">
    <property type="entry name" value="AA_TRANSFER_CLASS_3"/>
    <property type="match status" value="1"/>
</dbReference>
<dbReference type="NCBIfam" id="TIGR00707">
    <property type="entry name" value="argD"/>
    <property type="match status" value="1"/>
</dbReference>
<proteinExistence type="inferred from homology"/>
<evidence type="ECO:0000256" key="5">
    <source>
        <dbReference type="ARBA" id="ARBA00022898"/>
    </source>
</evidence>
<dbReference type="FunFam" id="3.40.640.10:FF:000004">
    <property type="entry name" value="Acetylornithine aminotransferase"/>
    <property type="match status" value="1"/>
</dbReference>
<evidence type="ECO:0000256" key="3">
    <source>
        <dbReference type="ARBA" id="ARBA00022605"/>
    </source>
</evidence>
<dbReference type="GO" id="GO:0042802">
    <property type="term" value="F:identical protein binding"/>
    <property type="evidence" value="ECO:0007669"/>
    <property type="project" value="TreeGrafter"/>
</dbReference>
<evidence type="ECO:0000256" key="6">
    <source>
        <dbReference type="ARBA" id="ARBA00029440"/>
    </source>
</evidence>
<keyword evidence="3" id="KW-0028">Amino-acid biosynthesis</keyword>